<evidence type="ECO:0000256" key="10">
    <source>
        <dbReference type="ARBA" id="ARBA00022737"/>
    </source>
</evidence>
<evidence type="ECO:0000313" key="19">
    <source>
        <dbReference type="Proteomes" id="UP000094112"/>
    </source>
</evidence>
<comment type="subcellular location">
    <subcellularLocation>
        <location evidence="2">Cytoplasm</location>
        <location evidence="2">Cytosol</location>
    </subcellularLocation>
</comment>
<evidence type="ECO:0000256" key="5">
    <source>
        <dbReference type="ARBA" id="ARBA00012483"/>
    </source>
</evidence>
<dbReference type="Pfam" id="PF22999">
    <property type="entry name" value="LTN1_E3_ligase_6th"/>
    <property type="match status" value="1"/>
</dbReference>
<dbReference type="OrthoDB" id="6108at2759"/>
<dbReference type="CDD" id="cd16491">
    <property type="entry name" value="RING-CH-C4HC3_LTN1"/>
    <property type="match status" value="1"/>
</dbReference>
<dbReference type="InterPro" id="IPR039804">
    <property type="entry name" value="RING-CH-C4HC3_LTN1"/>
</dbReference>
<dbReference type="GeneID" id="30199393"/>
<dbReference type="RefSeq" id="XP_019037396.1">
    <property type="nucleotide sequence ID" value="XM_019182147.1"/>
</dbReference>
<feature type="domain" description="RING-type" evidence="17">
    <location>
        <begin position="510"/>
        <end position="556"/>
    </location>
</feature>
<dbReference type="PANTHER" id="PTHR12389:SF0">
    <property type="entry name" value="E3 UBIQUITIN-PROTEIN LIGASE LISTERIN"/>
    <property type="match status" value="1"/>
</dbReference>
<keyword evidence="12 16" id="KW-0833">Ubl conjugation pathway</keyword>
<comment type="similarity">
    <text evidence="4 16">Belongs to the LTN1 family.</text>
</comment>
<keyword evidence="9 16" id="KW-0479">Metal-binding</keyword>
<dbReference type="GO" id="GO:1990112">
    <property type="term" value="C:RQC complex"/>
    <property type="evidence" value="ECO:0007669"/>
    <property type="project" value="UniProtKB-UniRule"/>
</dbReference>
<comment type="pathway">
    <text evidence="3 16">Protein modification; protein ubiquitination.</text>
</comment>
<evidence type="ECO:0000256" key="2">
    <source>
        <dbReference type="ARBA" id="ARBA00004514"/>
    </source>
</evidence>
<dbReference type="InterPro" id="IPR039795">
    <property type="entry name" value="LTN1/Rkr1"/>
</dbReference>
<dbReference type="Proteomes" id="UP000094112">
    <property type="component" value="Unassembled WGS sequence"/>
</dbReference>
<evidence type="ECO:0000256" key="6">
    <source>
        <dbReference type="ARBA" id="ARBA00017157"/>
    </source>
</evidence>
<dbReference type="SUPFAM" id="SSF57850">
    <property type="entry name" value="RING/U-box"/>
    <property type="match status" value="1"/>
</dbReference>
<evidence type="ECO:0000256" key="13">
    <source>
        <dbReference type="ARBA" id="ARBA00022833"/>
    </source>
</evidence>
<dbReference type="SMART" id="SM00744">
    <property type="entry name" value="RINGv"/>
    <property type="match status" value="1"/>
</dbReference>
<name>A0A1E3NYA5_WICAA</name>
<reference evidence="18 19" key="1">
    <citation type="journal article" date="2016" name="Proc. Natl. Acad. Sci. U.S.A.">
        <title>Comparative genomics of biotechnologically important yeasts.</title>
        <authorList>
            <person name="Riley R."/>
            <person name="Haridas S."/>
            <person name="Wolfe K.H."/>
            <person name="Lopes M.R."/>
            <person name="Hittinger C.T."/>
            <person name="Goeker M."/>
            <person name="Salamov A.A."/>
            <person name="Wisecaver J.H."/>
            <person name="Long T.M."/>
            <person name="Calvey C.H."/>
            <person name="Aerts A.L."/>
            <person name="Barry K.W."/>
            <person name="Choi C."/>
            <person name="Clum A."/>
            <person name="Coughlan A.Y."/>
            <person name="Deshpande S."/>
            <person name="Douglass A.P."/>
            <person name="Hanson S.J."/>
            <person name="Klenk H.-P."/>
            <person name="LaButti K.M."/>
            <person name="Lapidus A."/>
            <person name="Lindquist E.A."/>
            <person name="Lipzen A.M."/>
            <person name="Meier-Kolthoff J.P."/>
            <person name="Ohm R.A."/>
            <person name="Otillar R.P."/>
            <person name="Pangilinan J.L."/>
            <person name="Peng Y."/>
            <person name="Rokas A."/>
            <person name="Rosa C.A."/>
            <person name="Scheuner C."/>
            <person name="Sibirny A.A."/>
            <person name="Slot J.C."/>
            <person name="Stielow J.B."/>
            <person name="Sun H."/>
            <person name="Kurtzman C.P."/>
            <person name="Blackwell M."/>
            <person name="Grigoriev I.V."/>
            <person name="Jeffries T.W."/>
        </authorList>
    </citation>
    <scope>NUCLEOTIDE SEQUENCE [LARGE SCALE GENOMIC DNA]</scope>
    <source>
        <strain evidence="19">ATCC 58044 / CBS 1984 / NCYC 433 / NRRL Y-366-8</strain>
    </source>
</reference>
<comment type="catalytic activity">
    <reaction evidence="1 16">
        <text>S-ubiquitinyl-[E2 ubiquitin-conjugating enzyme]-L-cysteine + [acceptor protein]-L-lysine = [E2 ubiquitin-conjugating enzyme]-L-cysteine + N(6)-ubiquitinyl-[acceptor protein]-L-lysine.</text>
        <dbReference type="EC" id="2.3.2.27"/>
    </reaction>
</comment>
<accession>A0A1E3NYA5</accession>
<dbReference type="UniPathway" id="UPA00143"/>
<organism evidence="18 19">
    <name type="scientific">Wickerhamomyces anomalus (strain ATCC 58044 / CBS 1984 / NCYC 433 / NRRL Y-366-8)</name>
    <name type="common">Yeast</name>
    <name type="synonym">Hansenula anomala</name>
    <dbReference type="NCBI Taxonomy" id="683960"/>
    <lineage>
        <taxon>Eukaryota</taxon>
        <taxon>Fungi</taxon>
        <taxon>Dikarya</taxon>
        <taxon>Ascomycota</taxon>
        <taxon>Saccharomycotina</taxon>
        <taxon>Saccharomycetes</taxon>
        <taxon>Phaffomycetales</taxon>
        <taxon>Wickerhamomycetaceae</taxon>
        <taxon>Wickerhamomyces</taxon>
    </lineage>
</organism>
<dbReference type="InterPro" id="IPR011016">
    <property type="entry name" value="Znf_RING-CH"/>
</dbReference>
<keyword evidence="8 16" id="KW-0808">Transferase</keyword>
<dbReference type="InterPro" id="IPR001841">
    <property type="entry name" value="Znf_RING"/>
</dbReference>
<evidence type="ECO:0000256" key="9">
    <source>
        <dbReference type="ARBA" id="ARBA00022723"/>
    </source>
</evidence>
<evidence type="ECO:0000256" key="1">
    <source>
        <dbReference type="ARBA" id="ARBA00000900"/>
    </source>
</evidence>
<sequence>RLRNLVGSELIGLRSSEINTTGLMKLIILNNFINVDDVDPEFEPFQVQRFNMIVNEINKWLDSDVSYEPEFVFVRLQLLQMLTNLNNLSFEKSDSFNELTTRVLQDTIGIVSIGEGENILELKYQALKLYLILEKRELLEKDVKEDIQNEILESFVNDKTTKVNQPVYIYRGLLNRILGKISTKQFGNHYEELFTKFQNSTNFELKRPLLSIIEKVIIARQQDLVIEFELSKENDDTPFKISQNLIDNVLRVPDFDEDDLEEEKKLVNYLWNWVLILLNFKDITLKLRSIYINQLQSENEELISKFLNFIALLINSFGDDKEFLSKIEQDHESFINYEFENHIDDLVVEVRLLSIHLYYTILTSIGSLSSSWFNDIKDRNFKNKTEQFTSKFIAPSLIQNKLNDFETKSPKLTKDHENLKIKINRVTNEIKSTYLIDEQYLELVFKIPSNYPLTNIEVLGPQRVGVKENQWKAWLLASQRIISLQNGEVFESLEFFLKNVTFHFKGFEECAICYSILHQDNSLPSKTCPTCKNKFHAGCLYKWFKSSGDHSCPLCRSAINFR</sequence>
<keyword evidence="11 15" id="KW-0863">Zinc-finger</keyword>
<dbReference type="SMART" id="SM01197">
    <property type="entry name" value="FANCL_C"/>
    <property type="match status" value="1"/>
</dbReference>
<dbReference type="STRING" id="683960.A0A1E3NYA5"/>
<feature type="non-terminal residue" evidence="18">
    <location>
        <position position="1"/>
    </location>
</feature>
<dbReference type="AlphaFoldDB" id="A0A1E3NYA5"/>
<evidence type="ECO:0000259" key="17">
    <source>
        <dbReference type="PROSITE" id="PS50089"/>
    </source>
</evidence>
<dbReference type="Gene3D" id="3.30.40.10">
    <property type="entry name" value="Zinc/RING finger domain, C3HC4 (zinc finger)"/>
    <property type="match status" value="1"/>
</dbReference>
<evidence type="ECO:0000313" key="18">
    <source>
        <dbReference type="EMBL" id="ODQ58189.1"/>
    </source>
</evidence>
<evidence type="ECO:0000256" key="8">
    <source>
        <dbReference type="ARBA" id="ARBA00022679"/>
    </source>
</evidence>
<evidence type="ECO:0000256" key="3">
    <source>
        <dbReference type="ARBA" id="ARBA00004906"/>
    </source>
</evidence>
<keyword evidence="13 16" id="KW-0862">Zinc</keyword>
<dbReference type="GO" id="GO:0008270">
    <property type="term" value="F:zinc ion binding"/>
    <property type="evidence" value="ECO:0007669"/>
    <property type="project" value="UniProtKB-KW"/>
</dbReference>
<proteinExistence type="inferred from homology"/>
<comment type="function">
    <text evidence="16">E3 ubiquitin-protein ligase. Component of the ribosome quality control complex (RQC), a ribosome-associated complex that mediates ubiquitination and extraction of incompletely synthesized nascent chains for proteasomal degradation.</text>
</comment>
<keyword evidence="10" id="KW-0677">Repeat</keyword>
<dbReference type="GO" id="GO:0061630">
    <property type="term" value="F:ubiquitin protein ligase activity"/>
    <property type="evidence" value="ECO:0007669"/>
    <property type="project" value="UniProtKB-UniRule"/>
</dbReference>
<evidence type="ECO:0000256" key="16">
    <source>
        <dbReference type="RuleBase" id="RU367090"/>
    </source>
</evidence>
<protein>
    <recommendedName>
        <fullName evidence="6 16">E3 ubiquitin-protein ligase listerin</fullName>
        <ecNumber evidence="5 16">2.3.2.27</ecNumber>
    </recommendedName>
    <alternativeName>
        <fullName evidence="16">RING-type E3 ubiquitin transferase listerin</fullName>
    </alternativeName>
</protein>
<evidence type="ECO:0000256" key="15">
    <source>
        <dbReference type="PROSITE-ProRule" id="PRU00175"/>
    </source>
</evidence>
<dbReference type="InterPro" id="IPR054478">
    <property type="entry name" value="LTN1_UBC"/>
</dbReference>
<dbReference type="GO" id="GO:0072344">
    <property type="term" value="P:rescue of stalled ribosome"/>
    <property type="evidence" value="ECO:0007669"/>
    <property type="project" value="UniProtKB-UniRule"/>
</dbReference>
<dbReference type="GO" id="GO:1990116">
    <property type="term" value="P:ribosome-associated ubiquitin-dependent protein catabolic process"/>
    <property type="evidence" value="ECO:0007669"/>
    <property type="project" value="UniProtKB-UniRule"/>
</dbReference>
<comment type="function">
    <text evidence="14">E3 ubiquitin-protein ligase component of the ribosome quality control complex (RQC), a ribosome-associated complex that mediates ubiquitination and extraction of incompletely synthesized nascent chains for proteasomal degradation. Mediates ubiquitination of proteins derived from mRNAs lacking stop codons (non-stop proteins) and other translation arrest products induced by poly-lysine sequences and tandem rare codons. Ubiquitination leads to CDC48 recruitment for extraction and degradation of the incomplete translation product. May indirectly play a role in chromatin function and transcription.</text>
</comment>
<dbReference type="GO" id="GO:0043023">
    <property type="term" value="F:ribosomal large subunit binding"/>
    <property type="evidence" value="ECO:0007669"/>
    <property type="project" value="TreeGrafter"/>
</dbReference>
<keyword evidence="19" id="KW-1185">Reference proteome</keyword>
<dbReference type="PANTHER" id="PTHR12389">
    <property type="entry name" value="ZINC FINGER PROTEIN 294"/>
    <property type="match status" value="1"/>
</dbReference>
<dbReference type="Pfam" id="PF23009">
    <property type="entry name" value="UBC_like"/>
    <property type="match status" value="1"/>
</dbReference>
<evidence type="ECO:0000256" key="4">
    <source>
        <dbReference type="ARBA" id="ARBA00007997"/>
    </source>
</evidence>
<dbReference type="Pfam" id="PF13639">
    <property type="entry name" value="zf-RING_2"/>
    <property type="match status" value="1"/>
</dbReference>
<dbReference type="EC" id="2.3.2.27" evidence="5 16"/>
<dbReference type="InterPro" id="IPR054477">
    <property type="entry name" value="LTN1_E3_ligase_6th"/>
</dbReference>
<evidence type="ECO:0000256" key="12">
    <source>
        <dbReference type="ARBA" id="ARBA00022786"/>
    </source>
</evidence>
<dbReference type="PROSITE" id="PS50089">
    <property type="entry name" value="ZF_RING_2"/>
    <property type="match status" value="1"/>
</dbReference>
<evidence type="ECO:0000256" key="11">
    <source>
        <dbReference type="ARBA" id="ARBA00022771"/>
    </source>
</evidence>
<evidence type="ECO:0000256" key="14">
    <source>
        <dbReference type="ARBA" id="ARBA00055150"/>
    </source>
</evidence>
<dbReference type="GO" id="GO:0005829">
    <property type="term" value="C:cytosol"/>
    <property type="evidence" value="ECO:0007669"/>
    <property type="project" value="UniProtKB-SubCell"/>
</dbReference>
<dbReference type="FunFam" id="3.30.40.10:FF:000038">
    <property type="entry name" value="E3 ubiquitin-protein ligase listerin"/>
    <property type="match status" value="1"/>
</dbReference>
<evidence type="ECO:0000256" key="7">
    <source>
        <dbReference type="ARBA" id="ARBA00022490"/>
    </source>
</evidence>
<dbReference type="GO" id="GO:0016567">
    <property type="term" value="P:protein ubiquitination"/>
    <property type="evidence" value="ECO:0007669"/>
    <property type="project" value="UniProtKB-UniPathway"/>
</dbReference>
<keyword evidence="7" id="KW-0963">Cytoplasm</keyword>
<dbReference type="EMBL" id="KV454212">
    <property type="protein sequence ID" value="ODQ58189.1"/>
    <property type="molecule type" value="Genomic_DNA"/>
</dbReference>
<gene>
    <name evidence="18" type="ORF">WICANDRAFT_34082</name>
</gene>
<comment type="subunit">
    <text evidence="16">Component of the ribosome quality control complex (RQC).</text>
</comment>
<dbReference type="InterPro" id="IPR013083">
    <property type="entry name" value="Znf_RING/FYVE/PHD"/>
</dbReference>